<feature type="domain" description="Growth arrest-specific protein 8" evidence="15">
    <location>
        <begin position="224"/>
        <end position="355"/>
    </location>
</feature>
<keyword evidence="10" id="KW-0206">Cytoskeleton</keyword>
<comment type="subcellular location">
    <subcellularLocation>
        <location evidence="1">Cell projection</location>
        <location evidence="1">Cilium</location>
        <location evidence="1">Flagellum</location>
    </subcellularLocation>
    <subcellularLocation>
        <location evidence="2">Cytoplasm</location>
        <location evidence="2">Cytoskeleton</location>
    </subcellularLocation>
</comment>
<dbReference type="GO" id="GO:0005794">
    <property type="term" value="C:Golgi apparatus"/>
    <property type="evidence" value="ECO:0007669"/>
    <property type="project" value="TreeGrafter"/>
</dbReference>
<evidence type="ECO:0000256" key="9">
    <source>
        <dbReference type="ARBA" id="ARBA00023069"/>
    </source>
</evidence>
<evidence type="ECO:0000256" key="12">
    <source>
        <dbReference type="ARBA" id="ARBA00031568"/>
    </source>
</evidence>
<protein>
    <recommendedName>
        <fullName evidence="4">Dynein regulatory complex subunit 4</fullName>
    </recommendedName>
    <alternativeName>
        <fullName evidence="12">Growth arrest-specific protein 8</fullName>
    </alternativeName>
</protein>
<dbReference type="Gene3D" id="1.10.287.1490">
    <property type="match status" value="1"/>
</dbReference>
<evidence type="ECO:0000256" key="10">
    <source>
        <dbReference type="ARBA" id="ARBA00023212"/>
    </source>
</evidence>
<sequence length="446" mass="52857">MGPKSKKSTAGKTKSGSGGVVDGVSTTEMTREQLEQHANRLRGEMEREREERHFFQLERDKLRTFWEITRQQLLESKAELRNKDRELEEKEESHQDQTKMIKQKLKHLLYEHQVDIFDLRAENVVSLKLAQENFNEQEIALLQDKKNLKEKLFELNKNHDELMRGLKLEFGRKLSEIRKEFEMEKLEIESKYEKLLESQRNEFFILHKMEMTEVNERKNKHIKDLIENHEKSFTEIKIYYNDITLNNLALISSLKDQIKNLKEKEERMEKSLREIKRENQGLREPVKNAKEESIELFKQLTNYKKDKKSFANVKKVLASTQKELEGLKWEKSSLESAVEKLQKEKSELNDKLITSVLKREAQFSEIMTLCQIDPEILSTVNNKVEDLLNKKNAAIQDLEFELAKASKSHDDVLRTYDAILIKYNIPKEEFESMFKKLFSEPVIFDL</sequence>
<evidence type="ECO:0000256" key="1">
    <source>
        <dbReference type="ARBA" id="ARBA00004230"/>
    </source>
</evidence>
<evidence type="ECO:0000256" key="8">
    <source>
        <dbReference type="ARBA" id="ARBA00023054"/>
    </source>
</evidence>
<evidence type="ECO:0000256" key="4">
    <source>
        <dbReference type="ARBA" id="ARBA00021301"/>
    </source>
</evidence>
<name>E0VUI6_PEDHC</name>
<dbReference type="HOGENOM" id="CLU_045343_0_0_1"/>
<dbReference type="FunCoup" id="E0VUI6">
    <property type="interactions" value="73"/>
</dbReference>
<dbReference type="OMA" id="MKHLQYE"/>
<dbReference type="Pfam" id="PF13851">
    <property type="entry name" value="GAS"/>
    <property type="match status" value="1"/>
</dbReference>
<dbReference type="PANTHER" id="PTHR31543">
    <property type="entry name" value="DYNEIN REGULATORY COMPLEX SUBUNIT 4"/>
    <property type="match status" value="1"/>
</dbReference>
<evidence type="ECO:0000259" key="15">
    <source>
        <dbReference type="Pfam" id="PF13851"/>
    </source>
</evidence>
<feature type="coiled-coil region" evidence="13">
    <location>
        <begin position="377"/>
        <end position="408"/>
    </location>
</feature>
<dbReference type="OrthoDB" id="275583at2759"/>
<dbReference type="STRING" id="121224.E0VUI6"/>
<reference evidence="16" key="2">
    <citation type="submission" date="2007-04" db="EMBL/GenBank/DDBJ databases">
        <title>The genome of the human body louse.</title>
        <authorList>
            <consortium name="The Human Body Louse Genome Consortium"/>
            <person name="Kirkness E."/>
            <person name="Walenz B."/>
            <person name="Hass B."/>
            <person name="Bruggner R."/>
            <person name="Strausberg R."/>
        </authorList>
    </citation>
    <scope>NUCLEOTIDE SEQUENCE</scope>
    <source>
        <strain evidence="16">USDA</strain>
    </source>
</reference>
<dbReference type="RefSeq" id="XP_002429780.1">
    <property type="nucleotide sequence ID" value="XM_002429735.1"/>
</dbReference>
<dbReference type="InterPro" id="IPR025593">
    <property type="entry name" value="GAS8_dom"/>
</dbReference>
<keyword evidence="11" id="KW-0966">Cell projection</keyword>
<evidence type="ECO:0000256" key="3">
    <source>
        <dbReference type="ARBA" id="ARBA00009859"/>
    </source>
</evidence>
<dbReference type="GO" id="GO:0031514">
    <property type="term" value="C:motile cilium"/>
    <property type="evidence" value="ECO:0007669"/>
    <property type="project" value="UniProtKB-SubCell"/>
</dbReference>
<evidence type="ECO:0000256" key="2">
    <source>
        <dbReference type="ARBA" id="ARBA00004245"/>
    </source>
</evidence>
<keyword evidence="18" id="KW-1185">Reference proteome</keyword>
<dbReference type="InterPro" id="IPR039308">
    <property type="entry name" value="GAS8"/>
</dbReference>
<dbReference type="PANTHER" id="PTHR31543:SF0">
    <property type="entry name" value="DYNEIN REGULATORY COMPLEX SUBUNIT 4"/>
    <property type="match status" value="1"/>
</dbReference>
<evidence type="ECO:0000313" key="17">
    <source>
        <dbReference type="EnsemblMetazoa" id="PHUM450920-PA"/>
    </source>
</evidence>
<dbReference type="EnsemblMetazoa" id="PHUM450920-RA">
    <property type="protein sequence ID" value="PHUM450920-PA"/>
    <property type="gene ID" value="PHUM450920"/>
</dbReference>
<dbReference type="GO" id="GO:0048870">
    <property type="term" value="P:cell motility"/>
    <property type="evidence" value="ECO:0007669"/>
    <property type="project" value="InterPro"/>
</dbReference>
<evidence type="ECO:0000256" key="13">
    <source>
        <dbReference type="SAM" id="Coils"/>
    </source>
</evidence>
<feature type="coiled-coil region" evidence="13">
    <location>
        <begin position="145"/>
        <end position="198"/>
    </location>
</feature>
<dbReference type="GeneID" id="8230313"/>
<keyword evidence="7" id="KW-0282">Flagellum</keyword>
<feature type="coiled-coil region" evidence="13">
    <location>
        <begin position="251"/>
        <end position="351"/>
    </location>
</feature>
<dbReference type="GO" id="GO:0005874">
    <property type="term" value="C:microtubule"/>
    <property type="evidence" value="ECO:0007669"/>
    <property type="project" value="UniProtKB-KW"/>
</dbReference>
<dbReference type="KEGG" id="phu:Phum_PHUM450920"/>
<evidence type="ECO:0000256" key="5">
    <source>
        <dbReference type="ARBA" id="ARBA00022490"/>
    </source>
</evidence>
<feature type="compositionally biased region" description="Basic and acidic residues" evidence="14">
    <location>
        <begin position="29"/>
        <end position="50"/>
    </location>
</feature>
<comment type="similarity">
    <text evidence="3">Belongs to the DRC4 family.</text>
</comment>
<accession>E0VUI6</accession>
<dbReference type="GO" id="GO:0008017">
    <property type="term" value="F:microtubule binding"/>
    <property type="evidence" value="ECO:0007669"/>
    <property type="project" value="InterPro"/>
</dbReference>
<keyword evidence="5" id="KW-0963">Cytoplasm</keyword>
<proteinExistence type="inferred from homology"/>
<evidence type="ECO:0000313" key="18">
    <source>
        <dbReference type="Proteomes" id="UP000009046"/>
    </source>
</evidence>
<dbReference type="CTD" id="8230313"/>
<feature type="region of interest" description="Disordered" evidence="14">
    <location>
        <begin position="1"/>
        <end position="50"/>
    </location>
</feature>
<dbReference type="EMBL" id="AAZO01005495">
    <property type="status" value="NOT_ANNOTATED_CDS"/>
    <property type="molecule type" value="Genomic_DNA"/>
</dbReference>
<evidence type="ECO:0000313" key="16">
    <source>
        <dbReference type="EMBL" id="EEB17042.1"/>
    </source>
</evidence>
<keyword evidence="8 13" id="KW-0175">Coiled coil</keyword>
<evidence type="ECO:0000256" key="11">
    <source>
        <dbReference type="ARBA" id="ARBA00023273"/>
    </source>
</evidence>
<dbReference type="Proteomes" id="UP000009046">
    <property type="component" value="Unassembled WGS sequence"/>
</dbReference>
<dbReference type="VEuPathDB" id="VectorBase:PHUM450920"/>
<reference evidence="17" key="3">
    <citation type="submission" date="2020-05" db="UniProtKB">
        <authorList>
            <consortium name="EnsemblMetazoa"/>
        </authorList>
    </citation>
    <scope>IDENTIFICATION</scope>
    <source>
        <strain evidence="17">USDA</strain>
    </source>
</reference>
<dbReference type="InParanoid" id="E0VUI6"/>
<gene>
    <name evidence="17" type="primary">8230313</name>
    <name evidence="16" type="ORF">Phum_PHUM450920</name>
</gene>
<reference evidence="16" key="1">
    <citation type="submission" date="2007-04" db="EMBL/GenBank/DDBJ databases">
        <title>Annotation of Pediculus humanus corporis strain USDA.</title>
        <authorList>
            <person name="Kirkness E."/>
            <person name="Hannick L."/>
            <person name="Hass B."/>
            <person name="Bruggner R."/>
            <person name="Lawson D."/>
            <person name="Bidwell S."/>
            <person name="Joardar V."/>
            <person name="Caler E."/>
            <person name="Walenz B."/>
            <person name="Inman J."/>
            <person name="Schobel S."/>
            <person name="Galinsky K."/>
            <person name="Amedeo P."/>
            <person name="Strausberg R."/>
        </authorList>
    </citation>
    <scope>NUCLEOTIDE SEQUENCE</scope>
    <source>
        <strain evidence="16">USDA</strain>
    </source>
</reference>
<evidence type="ECO:0000256" key="14">
    <source>
        <dbReference type="SAM" id="MobiDB-lite"/>
    </source>
</evidence>
<keyword evidence="9" id="KW-0969">Cilium</keyword>
<dbReference type="AlphaFoldDB" id="E0VUI6"/>
<evidence type="ECO:0000256" key="6">
    <source>
        <dbReference type="ARBA" id="ARBA00022701"/>
    </source>
</evidence>
<dbReference type="eggNOG" id="ENOG502QQDA">
    <property type="taxonomic scope" value="Eukaryota"/>
</dbReference>
<evidence type="ECO:0000256" key="7">
    <source>
        <dbReference type="ARBA" id="ARBA00022846"/>
    </source>
</evidence>
<keyword evidence="6" id="KW-0493">Microtubule</keyword>
<dbReference type="GO" id="GO:0031267">
    <property type="term" value="F:small GTPase binding"/>
    <property type="evidence" value="ECO:0007669"/>
    <property type="project" value="InterPro"/>
</dbReference>
<dbReference type="EMBL" id="DS235786">
    <property type="protein sequence ID" value="EEB17042.1"/>
    <property type="molecule type" value="Genomic_DNA"/>
</dbReference>
<organism>
    <name type="scientific">Pediculus humanus subsp. corporis</name>
    <name type="common">Body louse</name>
    <dbReference type="NCBI Taxonomy" id="121224"/>
    <lineage>
        <taxon>Eukaryota</taxon>
        <taxon>Metazoa</taxon>
        <taxon>Ecdysozoa</taxon>
        <taxon>Arthropoda</taxon>
        <taxon>Hexapoda</taxon>
        <taxon>Insecta</taxon>
        <taxon>Pterygota</taxon>
        <taxon>Neoptera</taxon>
        <taxon>Paraneoptera</taxon>
        <taxon>Psocodea</taxon>
        <taxon>Troctomorpha</taxon>
        <taxon>Phthiraptera</taxon>
        <taxon>Anoplura</taxon>
        <taxon>Pediculidae</taxon>
        <taxon>Pediculus</taxon>
    </lineage>
</organism>